<proteinExistence type="predicted"/>
<comment type="caution">
    <text evidence="5">The sequence shown here is derived from an EMBL/GenBank/DDBJ whole genome shotgun (WGS) entry which is preliminary data.</text>
</comment>
<evidence type="ECO:0000256" key="3">
    <source>
        <dbReference type="ARBA" id="ARBA00023163"/>
    </source>
</evidence>
<dbReference type="PANTHER" id="PTHR46796:SF12">
    <property type="entry name" value="HTH-TYPE DNA-BINDING TRANSCRIPTIONAL ACTIVATOR EUTR"/>
    <property type="match status" value="1"/>
</dbReference>
<dbReference type="Proteomes" id="UP000655420">
    <property type="component" value="Unassembled WGS sequence"/>
</dbReference>
<dbReference type="SMART" id="SM00342">
    <property type="entry name" value="HTH_ARAC"/>
    <property type="match status" value="1"/>
</dbReference>
<evidence type="ECO:0000313" key="5">
    <source>
        <dbReference type="EMBL" id="MBK0399023.1"/>
    </source>
</evidence>
<dbReference type="InterPro" id="IPR018060">
    <property type="entry name" value="HTH_AraC"/>
</dbReference>
<keyword evidence="6" id="KW-1185">Reference proteome</keyword>
<dbReference type="SUPFAM" id="SSF46689">
    <property type="entry name" value="Homeodomain-like"/>
    <property type="match status" value="1"/>
</dbReference>
<reference evidence="5" key="1">
    <citation type="submission" date="2020-12" db="EMBL/GenBank/DDBJ databases">
        <title>Bacterial taxonomy.</title>
        <authorList>
            <person name="Pan X."/>
        </authorList>
    </citation>
    <scope>NUCLEOTIDE SEQUENCE</scope>
    <source>
        <strain evidence="5">M0105</strain>
    </source>
</reference>
<evidence type="ECO:0000259" key="4">
    <source>
        <dbReference type="PROSITE" id="PS01124"/>
    </source>
</evidence>
<dbReference type="GO" id="GO:0043565">
    <property type="term" value="F:sequence-specific DNA binding"/>
    <property type="evidence" value="ECO:0007669"/>
    <property type="project" value="InterPro"/>
</dbReference>
<evidence type="ECO:0000256" key="1">
    <source>
        <dbReference type="ARBA" id="ARBA00023015"/>
    </source>
</evidence>
<organism evidence="5 6">
    <name type="scientific">Thermohalobaculum xanthum</name>
    <dbReference type="NCBI Taxonomy" id="2753746"/>
    <lineage>
        <taxon>Bacteria</taxon>
        <taxon>Pseudomonadati</taxon>
        <taxon>Pseudomonadota</taxon>
        <taxon>Alphaproteobacteria</taxon>
        <taxon>Rhodobacterales</taxon>
        <taxon>Paracoccaceae</taxon>
        <taxon>Thermohalobaculum</taxon>
    </lineage>
</organism>
<sequence length="302" mass="33192">MFQDTDHFEFAPTLAQRKIIETAHIGDVRLCRVTSTGHLIRLRERHHATILVPRQGRLRIDTPKGRREAGPGQVIVLLPSDRETTVIAGSAGFFRCDCALIPVVPDHASAKGAAMHLAVAELAGVDLAATRLRETGWVRQMMDLYVQAASEEDSFLVEPAAREAASVLIRETLYELAIRQLPREMRVKAAPGQDWRIVRRAEELMEARLSDPLSIADVAAEIGVSSRRLQQAFGNVRNCSPRERLTAMRLDAARRHMLEAGHCATVSEVALACGFGHFGRFAAAYANKFGELPSVTLGCSHG</sequence>
<dbReference type="AlphaFoldDB" id="A0A8J7M699"/>
<dbReference type="PROSITE" id="PS01124">
    <property type="entry name" value="HTH_ARAC_FAMILY_2"/>
    <property type="match status" value="1"/>
</dbReference>
<protein>
    <submittedName>
        <fullName evidence="5">Helix-turn-helix domain-containing protein</fullName>
    </submittedName>
</protein>
<dbReference type="GO" id="GO:0003700">
    <property type="term" value="F:DNA-binding transcription factor activity"/>
    <property type="evidence" value="ECO:0007669"/>
    <property type="project" value="InterPro"/>
</dbReference>
<gene>
    <name evidence="5" type="ORF">H0I76_07465</name>
</gene>
<dbReference type="RefSeq" id="WP_200608887.1">
    <property type="nucleotide sequence ID" value="NZ_JAEHHL010000003.1"/>
</dbReference>
<dbReference type="PROSITE" id="PS00041">
    <property type="entry name" value="HTH_ARAC_FAMILY_1"/>
    <property type="match status" value="1"/>
</dbReference>
<evidence type="ECO:0000313" key="6">
    <source>
        <dbReference type="Proteomes" id="UP000655420"/>
    </source>
</evidence>
<name>A0A8J7M699_9RHOB</name>
<keyword evidence="1" id="KW-0805">Transcription regulation</keyword>
<dbReference type="InterPro" id="IPR009057">
    <property type="entry name" value="Homeodomain-like_sf"/>
</dbReference>
<dbReference type="InterPro" id="IPR018062">
    <property type="entry name" value="HTH_AraC-typ_CS"/>
</dbReference>
<keyword evidence="2" id="KW-0238">DNA-binding</keyword>
<dbReference type="InterPro" id="IPR050204">
    <property type="entry name" value="AraC_XylS_family_regulators"/>
</dbReference>
<accession>A0A8J7M699</accession>
<dbReference type="Gene3D" id="1.10.10.60">
    <property type="entry name" value="Homeodomain-like"/>
    <property type="match status" value="1"/>
</dbReference>
<evidence type="ECO:0000256" key="2">
    <source>
        <dbReference type="ARBA" id="ARBA00023125"/>
    </source>
</evidence>
<feature type="domain" description="HTH araC/xylS-type" evidence="4">
    <location>
        <begin position="199"/>
        <end position="299"/>
    </location>
</feature>
<dbReference type="PANTHER" id="PTHR46796">
    <property type="entry name" value="HTH-TYPE TRANSCRIPTIONAL ACTIVATOR RHAS-RELATED"/>
    <property type="match status" value="1"/>
</dbReference>
<keyword evidence="3" id="KW-0804">Transcription</keyword>
<dbReference type="Pfam" id="PF12833">
    <property type="entry name" value="HTH_18"/>
    <property type="match status" value="1"/>
</dbReference>
<dbReference type="EMBL" id="JAEHHL010000003">
    <property type="protein sequence ID" value="MBK0399023.1"/>
    <property type="molecule type" value="Genomic_DNA"/>
</dbReference>